<evidence type="ECO:0000256" key="2">
    <source>
        <dbReference type="ARBA" id="ARBA00022473"/>
    </source>
</evidence>
<organism evidence="7 8">
    <name type="scientific">Deinandra increscens subsp. villosa</name>
    <dbReference type="NCBI Taxonomy" id="3103831"/>
    <lineage>
        <taxon>Eukaryota</taxon>
        <taxon>Viridiplantae</taxon>
        <taxon>Streptophyta</taxon>
        <taxon>Embryophyta</taxon>
        <taxon>Tracheophyta</taxon>
        <taxon>Spermatophyta</taxon>
        <taxon>Magnoliopsida</taxon>
        <taxon>eudicotyledons</taxon>
        <taxon>Gunneridae</taxon>
        <taxon>Pentapetalae</taxon>
        <taxon>asterids</taxon>
        <taxon>campanulids</taxon>
        <taxon>Asterales</taxon>
        <taxon>Asteraceae</taxon>
        <taxon>Asteroideae</taxon>
        <taxon>Heliantheae alliance</taxon>
        <taxon>Madieae</taxon>
        <taxon>Madiinae</taxon>
        <taxon>Deinandra</taxon>
    </lineage>
</organism>
<feature type="chain" id="PRO_5043027763" description="CLAVATA3/ESR (CLE)-related protein 9" evidence="6">
    <location>
        <begin position="29"/>
        <end position="101"/>
    </location>
</feature>
<keyword evidence="3" id="KW-0221">Differentiation</keyword>
<feature type="region of interest" description="Disordered" evidence="5">
    <location>
        <begin position="52"/>
        <end position="101"/>
    </location>
</feature>
<dbReference type="PANTHER" id="PTHR34359">
    <property type="entry name" value="CLAVATA3/ESR (CLE)-RELATED PROTEIN 10"/>
    <property type="match status" value="1"/>
</dbReference>
<comment type="caution">
    <text evidence="7">The sequence shown here is derived from an EMBL/GenBank/DDBJ whole genome shotgun (WGS) entry which is preliminary data.</text>
</comment>
<protein>
    <recommendedName>
        <fullName evidence="9">CLAVATA3/ESR (CLE)-related protein 9</fullName>
    </recommendedName>
</protein>
<evidence type="ECO:0000256" key="1">
    <source>
        <dbReference type="ARBA" id="ARBA00005416"/>
    </source>
</evidence>
<evidence type="ECO:0000313" key="8">
    <source>
        <dbReference type="Proteomes" id="UP001408789"/>
    </source>
</evidence>
<keyword evidence="6" id="KW-0732">Signal</keyword>
<dbReference type="AlphaFoldDB" id="A0AAP0H6A5"/>
<gene>
    <name evidence="7" type="ORF">SSX86_007177</name>
</gene>
<dbReference type="EMBL" id="JBCNJP010000008">
    <property type="protein sequence ID" value="KAK9074579.1"/>
    <property type="molecule type" value="Genomic_DNA"/>
</dbReference>
<feature type="signal peptide" evidence="6">
    <location>
        <begin position="1"/>
        <end position="28"/>
    </location>
</feature>
<feature type="compositionally biased region" description="Pro residues" evidence="5">
    <location>
        <begin position="63"/>
        <end position="78"/>
    </location>
</feature>
<dbReference type="PANTHER" id="PTHR34359:SF5">
    <property type="entry name" value="CLAVATA3_ESR (CLE)-RELATED PROTEIN 9"/>
    <property type="match status" value="1"/>
</dbReference>
<evidence type="ECO:0008006" key="9">
    <source>
        <dbReference type="Google" id="ProtNLM"/>
    </source>
</evidence>
<evidence type="ECO:0000256" key="3">
    <source>
        <dbReference type="ARBA" id="ARBA00022782"/>
    </source>
</evidence>
<comment type="similarity">
    <text evidence="1">Belongs to the CLV3/ESR signal peptide family.</text>
</comment>
<dbReference type="Proteomes" id="UP001408789">
    <property type="component" value="Unassembled WGS sequence"/>
</dbReference>
<reference evidence="7 8" key="1">
    <citation type="submission" date="2024-04" db="EMBL/GenBank/DDBJ databases">
        <title>The reference genome of an endangered Asteraceae, Deinandra increscens subsp. villosa, native to the Central Coast of California.</title>
        <authorList>
            <person name="Guilliams M."/>
            <person name="Hasenstab-Lehman K."/>
            <person name="Meyer R."/>
            <person name="Mcevoy S."/>
        </authorList>
    </citation>
    <scope>NUCLEOTIDE SEQUENCE [LARGE SCALE GENOMIC DNA]</scope>
    <source>
        <tissue evidence="7">Leaf</tissue>
    </source>
</reference>
<evidence type="ECO:0000256" key="4">
    <source>
        <dbReference type="ARBA" id="ARBA00023278"/>
    </source>
</evidence>
<name>A0AAP0H6A5_9ASTR</name>
<evidence type="ECO:0000313" key="7">
    <source>
        <dbReference type="EMBL" id="KAK9074579.1"/>
    </source>
</evidence>
<keyword evidence="4" id="KW-0379">Hydroxylation</keyword>
<evidence type="ECO:0000256" key="6">
    <source>
        <dbReference type="SAM" id="SignalP"/>
    </source>
</evidence>
<proteinExistence type="inferred from homology"/>
<evidence type="ECO:0000256" key="5">
    <source>
        <dbReference type="SAM" id="MobiDB-lite"/>
    </source>
</evidence>
<dbReference type="GO" id="GO:0030154">
    <property type="term" value="P:cell differentiation"/>
    <property type="evidence" value="ECO:0007669"/>
    <property type="project" value="UniProtKB-KW"/>
</dbReference>
<keyword evidence="2" id="KW-0217">Developmental protein</keyword>
<accession>A0AAP0H6A5</accession>
<dbReference type="InterPro" id="IPR039618">
    <property type="entry name" value="CLE9-13"/>
</dbReference>
<sequence>MNNFPPSPPRRKILSVVLLLHLLITAAASTNSPATSLRHPRRHHDQHCTTITFQSQRLHPRRPPLPPLPPQLFQPPSPEEIDPRYGVAKRLVPSGPNPLHN</sequence>
<keyword evidence="8" id="KW-1185">Reference proteome</keyword>